<protein>
    <recommendedName>
        <fullName evidence="2">DUF6534 domain-containing protein</fullName>
    </recommendedName>
</protein>
<organism evidence="3 4">
    <name type="scientific">Crucibulum laeve</name>
    <dbReference type="NCBI Taxonomy" id="68775"/>
    <lineage>
        <taxon>Eukaryota</taxon>
        <taxon>Fungi</taxon>
        <taxon>Dikarya</taxon>
        <taxon>Basidiomycota</taxon>
        <taxon>Agaricomycotina</taxon>
        <taxon>Agaricomycetes</taxon>
        <taxon>Agaricomycetidae</taxon>
        <taxon>Agaricales</taxon>
        <taxon>Agaricineae</taxon>
        <taxon>Nidulariaceae</taxon>
        <taxon>Crucibulum</taxon>
    </lineage>
</organism>
<dbReference type="STRING" id="68775.A0A5C3LMK4"/>
<dbReference type="OrthoDB" id="3270417at2759"/>
<feature type="transmembrane region" description="Helical" evidence="1">
    <location>
        <begin position="47"/>
        <end position="71"/>
    </location>
</feature>
<dbReference type="PANTHER" id="PTHR40465:SF1">
    <property type="entry name" value="DUF6534 DOMAIN-CONTAINING PROTEIN"/>
    <property type="match status" value="1"/>
</dbReference>
<keyword evidence="1" id="KW-1133">Transmembrane helix</keyword>
<feature type="transmembrane region" description="Helical" evidence="1">
    <location>
        <begin position="83"/>
        <end position="108"/>
    </location>
</feature>
<proteinExistence type="predicted"/>
<keyword evidence="1" id="KW-0812">Transmembrane</keyword>
<evidence type="ECO:0000259" key="2">
    <source>
        <dbReference type="Pfam" id="PF20152"/>
    </source>
</evidence>
<accession>A0A5C3LMK4</accession>
<keyword evidence="4" id="KW-1185">Reference proteome</keyword>
<evidence type="ECO:0000313" key="4">
    <source>
        <dbReference type="Proteomes" id="UP000308652"/>
    </source>
</evidence>
<feature type="transmembrane region" description="Helical" evidence="1">
    <location>
        <begin position="157"/>
        <end position="181"/>
    </location>
</feature>
<sequence length="342" mass="37999">MVAPTLDNTLGAGFLGTVAAATLFGITSLQVWMYFQNYPNDWRFQKFCVANLWILDAVHLAFIVHAVYHYIVTSFGSFAATQFVVWSFKLQIAINVAIVLMVQSLYGLRVWTLGRHFSRLLPSVVIVIIVVGYAIGIILVVKTYQISTFTALSNMSWIVYTSFAYSTGVDVVIATAVCLYLKGSRTTFASTNAKIIAIMKYVLISGFLTSACSLACLITYATMPHNLVFLGVEFILTKLYINSYVAMLNARRSVREMDSASSPGISNVLNLRTTQHSELGIIRDLAMHDKAQSMINLAPGDYQQHRKLSDRKHTDGQNTIGIAIHRSVETRADREDDESIIP</sequence>
<feature type="transmembrane region" description="Helical" evidence="1">
    <location>
        <begin position="227"/>
        <end position="247"/>
    </location>
</feature>
<feature type="transmembrane region" description="Helical" evidence="1">
    <location>
        <begin position="201"/>
        <end position="221"/>
    </location>
</feature>
<feature type="transmembrane region" description="Helical" evidence="1">
    <location>
        <begin position="12"/>
        <end position="35"/>
    </location>
</feature>
<dbReference type="InterPro" id="IPR045339">
    <property type="entry name" value="DUF6534"/>
</dbReference>
<dbReference type="PANTHER" id="PTHR40465">
    <property type="entry name" value="CHROMOSOME 1, WHOLE GENOME SHOTGUN SEQUENCE"/>
    <property type="match status" value="1"/>
</dbReference>
<dbReference type="AlphaFoldDB" id="A0A5C3LMK4"/>
<dbReference type="Proteomes" id="UP000308652">
    <property type="component" value="Unassembled WGS sequence"/>
</dbReference>
<dbReference type="Pfam" id="PF20152">
    <property type="entry name" value="DUF6534"/>
    <property type="match status" value="1"/>
</dbReference>
<keyword evidence="1" id="KW-0472">Membrane</keyword>
<dbReference type="EMBL" id="ML213641">
    <property type="protein sequence ID" value="TFK33817.1"/>
    <property type="molecule type" value="Genomic_DNA"/>
</dbReference>
<gene>
    <name evidence="3" type="ORF">BDQ12DRAFT_738568</name>
</gene>
<feature type="domain" description="DUF6534" evidence="2">
    <location>
        <begin position="167"/>
        <end position="253"/>
    </location>
</feature>
<feature type="transmembrane region" description="Helical" evidence="1">
    <location>
        <begin position="120"/>
        <end position="145"/>
    </location>
</feature>
<name>A0A5C3LMK4_9AGAR</name>
<evidence type="ECO:0000256" key="1">
    <source>
        <dbReference type="SAM" id="Phobius"/>
    </source>
</evidence>
<evidence type="ECO:0000313" key="3">
    <source>
        <dbReference type="EMBL" id="TFK33817.1"/>
    </source>
</evidence>
<reference evidence="3 4" key="1">
    <citation type="journal article" date="2019" name="Nat. Ecol. Evol.">
        <title>Megaphylogeny resolves global patterns of mushroom evolution.</title>
        <authorList>
            <person name="Varga T."/>
            <person name="Krizsan K."/>
            <person name="Foldi C."/>
            <person name="Dima B."/>
            <person name="Sanchez-Garcia M."/>
            <person name="Sanchez-Ramirez S."/>
            <person name="Szollosi G.J."/>
            <person name="Szarkandi J.G."/>
            <person name="Papp V."/>
            <person name="Albert L."/>
            <person name="Andreopoulos W."/>
            <person name="Angelini C."/>
            <person name="Antonin V."/>
            <person name="Barry K.W."/>
            <person name="Bougher N.L."/>
            <person name="Buchanan P."/>
            <person name="Buyck B."/>
            <person name="Bense V."/>
            <person name="Catcheside P."/>
            <person name="Chovatia M."/>
            <person name="Cooper J."/>
            <person name="Damon W."/>
            <person name="Desjardin D."/>
            <person name="Finy P."/>
            <person name="Geml J."/>
            <person name="Haridas S."/>
            <person name="Hughes K."/>
            <person name="Justo A."/>
            <person name="Karasinski D."/>
            <person name="Kautmanova I."/>
            <person name="Kiss B."/>
            <person name="Kocsube S."/>
            <person name="Kotiranta H."/>
            <person name="LaButti K.M."/>
            <person name="Lechner B.E."/>
            <person name="Liimatainen K."/>
            <person name="Lipzen A."/>
            <person name="Lukacs Z."/>
            <person name="Mihaltcheva S."/>
            <person name="Morgado L.N."/>
            <person name="Niskanen T."/>
            <person name="Noordeloos M.E."/>
            <person name="Ohm R.A."/>
            <person name="Ortiz-Santana B."/>
            <person name="Ovrebo C."/>
            <person name="Racz N."/>
            <person name="Riley R."/>
            <person name="Savchenko A."/>
            <person name="Shiryaev A."/>
            <person name="Soop K."/>
            <person name="Spirin V."/>
            <person name="Szebenyi C."/>
            <person name="Tomsovsky M."/>
            <person name="Tulloss R.E."/>
            <person name="Uehling J."/>
            <person name="Grigoriev I.V."/>
            <person name="Vagvolgyi C."/>
            <person name="Papp T."/>
            <person name="Martin F.M."/>
            <person name="Miettinen O."/>
            <person name="Hibbett D.S."/>
            <person name="Nagy L.G."/>
        </authorList>
    </citation>
    <scope>NUCLEOTIDE SEQUENCE [LARGE SCALE GENOMIC DNA]</scope>
    <source>
        <strain evidence="3 4">CBS 166.37</strain>
    </source>
</reference>